<evidence type="ECO:0000313" key="2">
    <source>
        <dbReference type="Proteomes" id="UP000067399"/>
    </source>
</evidence>
<dbReference type="KEGG" id="ebh:BSEPE_0614"/>
<dbReference type="Proteomes" id="UP000067399">
    <property type="component" value="Chromosome"/>
</dbReference>
<proteinExistence type="predicted"/>
<dbReference type="OrthoDB" id="5464529at2"/>
<dbReference type="InterPro" id="IPR006441">
    <property type="entry name" value="Phage_P2_GpN"/>
</dbReference>
<dbReference type="AlphaFoldDB" id="A0A0P0UR90"/>
<protein>
    <submittedName>
        <fullName evidence="1">Phage major capsid protein, P2 family</fullName>
    </submittedName>
</protein>
<gene>
    <name evidence="1" type="ORF">BSEPE_0614</name>
</gene>
<organism evidence="1 2">
    <name type="scientific">endosymbiont of Bathymodiolus septemdierum str. Myojin knoll</name>
    <dbReference type="NCBI Taxonomy" id="1303921"/>
    <lineage>
        <taxon>Bacteria</taxon>
        <taxon>Pseudomonadati</taxon>
        <taxon>Pseudomonadota</taxon>
        <taxon>Gammaproteobacteria</taxon>
        <taxon>sulfur-oxidizing symbionts</taxon>
    </lineage>
</organism>
<dbReference type="STRING" id="1303921.BSEPE_0614"/>
<name>A0A0P0UR90_9GAMM</name>
<sequence length="332" mass="37150">MNKTTRKNFQLMLATQASIYDVKAVTVPFTVTPEKEQRLIGGMQQTDAFLKKINMVTVDNMVGDSVIIGVDVLTAGRTNTKLNDRKPNLVHNGKVNGYSCQQTNFDTALEYAQLDAWGHKPQFKQIVSEKTMRANSLSLISMGFNGTSIAADTDIDKNPLLQDCAVGWLQKLKNRNSDNYLDSKDIVITKELNIDVLVNQTKNSLGEVEKHNPDLIVILGSELFEHNKDRLCAENATKPSEKSKTELKQVIETFGGLPAYGVPFFPARGILVTTFENLSIYIHSGSMRRRIEDQPKCDRVVTYSSKNIDYVVENLDLMAYIDSSKVKFEGES</sequence>
<dbReference type="EMBL" id="AP013042">
    <property type="protein sequence ID" value="BAS67619.1"/>
    <property type="molecule type" value="Genomic_DNA"/>
</dbReference>
<evidence type="ECO:0000313" key="1">
    <source>
        <dbReference type="EMBL" id="BAS67619.1"/>
    </source>
</evidence>
<dbReference type="NCBIfam" id="TIGR01551">
    <property type="entry name" value="major_capsid_P2"/>
    <property type="match status" value="1"/>
</dbReference>
<dbReference type="Pfam" id="PF05125">
    <property type="entry name" value="Phage_cap_P2"/>
    <property type="match status" value="1"/>
</dbReference>
<reference evidence="1 2" key="1">
    <citation type="journal article" date="2000" name="Mar. Ecol. Prog. Ser.">
        <title>Phylogenetic characterization of endosymbionts in three hydrothermal vent mussels: influence on host distributions.</title>
        <authorList>
            <person name="Fujiwara Y."/>
            <person name="Takai K."/>
            <person name="Uematsu K."/>
            <person name="Tsuchida S."/>
            <person name="Hunt J.C."/>
            <person name="Hashimoto J."/>
        </authorList>
    </citation>
    <scope>NUCLEOTIDE SEQUENCE [LARGE SCALE GENOMIC DNA]</scope>
    <source>
        <strain evidence="1 2">Myojin Knoll</strain>
    </source>
</reference>
<dbReference type="RefSeq" id="WP_066043994.1">
    <property type="nucleotide sequence ID" value="NZ_AP013042.1"/>
</dbReference>
<accession>A0A0P0UR90</accession>
<keyword evidence="2" id="KW-1185">Reference proteome</keyword>
<reference evidence="1 2" key="2">
    <citation type="journal article" date="2016" name="ISME J.">
        <title>Heterogeneous composition of key metabolic gene clusters in a vent mussel symbiont population.</title>
        <authorList>
            <person name="Ikuta T."/>
            <person name="Takaki Y."/>
            <person name="Nagai Y."/>
            <person name="Shimamura S."/>
            <person name="Tsuda M."/>
            <person name="Kawagucci S."/>
            <person name="Aoki Y."/>
            <person name="Inoue K."/>
            <person name="Teruya M."/>
            <person name="Satou K."/>
            <person name="Teruya K."/>
            <person name="Shimoji M."/>
            <person name="Tamotsu H."/>
            <person name="Hirano T."/>
            <person name="Maruyama T."/>
            <person name="Yoshida T."/>
        </authorList>
    </citation>
    <scope>NUCLEOTIDE SEQUENCE [LARGE SCALE GENOMIC DNA]</scope>
    <source>
        <strain evidence="1 2">Myojin Knoll</strain>
    </source>
</reference>